<feature type="signal peptide" evidence="1">
    <location>
        <begin position="1"/>
        <end position="25"/>
    </location>
</feature>
<comment type="caution">
    <text evidence="2">The sequence shown here is derived from an EMBL/GenBank/DDBJ whole genome shotgun (WGS) entry which is preliminary data.</text>
</comment>
<proteinExistence type="predicted"/>
<keyword evidence="1" id="KW-0732">Signal</keyword>
<feature type="chain" id="PRO_5036925529" evidence="1">
    <location>
        <begin position="26"/>
        <end position="283"/>
    </location>
</feature>
<accession>A0A972VX24</accession>
<dbReference type="EMBL" id="JABMOJ010000415">
    <property type="protein sequence ID" value="NQV65869.1"/>
    <property type="molecule type" value="Genomic_DNA"/>
</dbReference>
<gene>
    <name evidence="2" type="ORF">HQ497_10950</name>
</gene>
<reference evidence="2" key="1">
    <citation type="submission" date="2020-05" db="EMBL/GenBank/DDBJ databases">
        <title>Sulfur intermediates as new biogeochemical hubs in an aquatic model microbial ecosystem.</title>
        <authorList>
            <person name="Vigneron A."/>
        </authorList>
    </citation>
    <scope>NUCLEOTIDE SEQUENCE</scope>
    <source>
        <strain evidence="2">Bin.250</strain>
    </source>
</reference>
<evidence type="ECO:0000313" key="2">
    <source>
        <dbReference type="EMBL" id="NQV65869.1"/>
    </source>
</evidence>
<sequence length="283" mass="30112">MNMLSKLLPVLLLSSVLTAASAVLAAEGESEAQAALVSIEAAQGAASESLQLAQEIAAESLQKAQEMSEAAGDGVDKGAYDTVARTLQSFVQLGVLDLNSEDELPDLASIAEEAEYIAWATAENIEDPKGFLDSLVRLEMLYFIYGSSFADQADAADLQQQANDIKAEVEDIAVMKDESAANNNAALEALVAQTNEVEVASEDQDSALQIIKEIEAAVAADEQLAEIQAQGLNEIQASNDALVEEMESLSGSLMALFSDDEKQLIEQNYEDYSQIRNAAGLNN</sequence>
<dbReference type="AlphaFoldDB" id="A0A972VX24"/>
<dbReference type="Proteomes" id="UP000754644">
    <property type="component" value="Unassembled WGS sequence"/>
</dbReference>
<protein>
    <submittedName>
        <fullName evidence="2">Uncharacterized protein</fullName>
    </submittedName>
</protein>
<evidence type="ECO:0000256" key="1">
    <source>
        <dbReference type="SAM" id="SignalP"/>
    </source>
</evidence>
<organism evidence="2 3">
    <name type="scientific">SAR86 cluster bacterium</name>
    <dbReference type="NCBI Taxonomy" id="2030880"/>
    <lineage>
        <taxon>Bacteria</taxon>
        <taxon>Pseudomonadati</taxon>
        <taxon>Pseudomonadota</taxon>
        <taxon>Gammaproteobacteria</taxon>
        <taxon>SAR86 cluster</taxon>
    </lineage>
</organism>
<evidence type="ECO:0000313" key="3">
    <source>
        <dbReference type="Proteomes" id="UP000754644"/>
    </source>
</evidence>
<name>A0A972VX24_9GAMM</name>